<protein>
    <submittedName>
        <fullName evidence="2">Uncharacterized protein</fullName>
    </submittedName>
</protein>
<evidence type="ECO:0000313" key="3">
    <source>
        <dbReference type="Proteomes" id="UP000335636"/>
    </source>
</evidence>
<reference evidence="2" key="1">
    <citation type="submission" date="2019-04" db="EMBL/GenBank/DDBJ databases">
        <authorList>
            <person name="Alioto T."/>
            <person name="Alioto T."/>
        </authorList>
    </citation>
    <scope>NUCLEOTIDE SEQUENCE [LARGE SCALE GENOMIC DNA]</scope>
</reference>
<dbReference type="EMBL" id="CABDUW010000080">
    <property type="protein sequence ID" value="VTJ57427.1"/>
    <property type="molecule type" value="Genomic_DNA"/>
</dbReference>
<feature type="region of interest" description="Disordered" evidence="1">
    <location>
        <begin position="1"/>
        <end position="25"/>
    </location>
</feature>
<sequence>MRLFQDELRTVRHSEPTNSSEPNGGISASVTFWSFVPECEVKNQGQGQTLSGERSRFPPNVCLIIRGCAPTVPFPQPPLTGPAGSQPQRRARARTHARTHARTRQAPCQLLQSLPPPAAFLGARGGFLPERSFGLGAASPFSVPWNPRSLTKWWRLLFLATRVFRPPGLWPPALLKVPILWMCLAYWLLQRDKSEQEGANPGTTFVLSGGALQLAETLPPVSWTQCILFLPEEERGHRGQGAPQTSRGPEARRGHWQQDRIYFPAPSSQKPSPHLLPLHPPHPGLSPTPSPSVPCSCRLSLPPASQAPGSRLPIRSLPPFCVASPGQPSSVCACACVGLHMCAREQVPAQAVAPACLSSSRRSRPSKPRPVGAHPGPVPSAPAGLGVLVSSCISLFSSLSLCPSSDLDRDFWNNNESTVQQKWSSYPPKEFILNISPYAPYGDPRLSLK</sequence>
<organism evidence="2 3">
    <name type="scientific">Marmota monax</name>
    <name type="common">Woodchuck</name>
    <dbReference type="NCBI Taxonomy" id="9995"/>
    <lineage>
        <taxon>Eukaryota</taxon>
        <taxon>Metazoa</taxon>
        <taxon>Chordata</taxon>
        <taxon>Craniata</taxon>
        <taxon>Vertebrata</taxon>
        <taxon>Euteleostomi</taxon>
        <taxon>Mammalia</taxon>
        <taxon>Eutheria</taxon>
        <taxon>Euarchontoglires</taxon>
        <taxon>Glires</taxon>
        <taxon>Rodentia</taxon>
        <taxon>Sciuromorpha</taxon>
        <taxon>Sciuridae</taxon>
        <taxon>Xerinae</taxon>
        <taxon>Marmotini</taxon>
        <taxon>Marmota</taxon>
    </lineage>
</organism>
<feature type="region of interest" description="Disordered" evidence="1">
    <location>
        <begin position="358"/>
        <end position="378"/>
    </location>
</feature>
<evidence type="ECO:0000313" key="2">
    <source>
        <dbReference type="EMBL" id="VTJ57427.1"/>
    </source>
</evidence>
<feature type="compositionally biased region" description="Pro residues" evidence="1">
    <location>
        <begin position="278"/>
        <end position="289"/>
    </location>
</feature>
<feature type="compositionally biased region" description="Low complexity" evidence="1">
    <location>
        <begin position="267"/>
        <end position="277"/>
    </location>
</feature>
<evidence type="ECO:0000256" key="1">
    <source>
        <dbReference type="SAM" id="MobiDB-lite"/>
    </source>
</evidence>
<feature type="region of interest" description="Disordered" evidence="1">
    <location>
        <begin position="234"/>
        <end position="254"/>
    </location>
</feature>
<accession>A0A5E4AJ59</accession>
<name>A0A5E4AJ59_MARMO</name>
<comment type="caution">
    <text evidence="2">The sequence shown here is derived from an EMBL/GenBank/DDBJ whole genome shotgun (WGS) entry which is preliminary data.</text>
</comment>
<dbReference type="Proteomes" id="UP000335636">
    <property type="component" value="Unassembled WGS sequence"/>
</dbReference>
<proteinExistence type="predicted"/>
<feature type="region of interest" description="Disordered" evidence="1">
    <location>
        <begin position="267"/>
        <end position="289"/>
    </location>
</feature>
<feature type="compositionally biased region" description="Polar residues" evidence="1">
    <location>
        <begin position="16"/>
        <end position="25"/>
    </location>
</feature>
<feature type="compositionally biased region" description="Basic and acidic residues" evidence="1">
    <location>
        <begin position="1"/>
        <end position="15"/>
    </location>
</feature>
<dbReference type="AlphaFoldDB" id="A0A5E4AJ59"/>
<keyword evidence="3" id="KW-1185">Reference proteome</keyword>
<gene>
    <name evidence="2" type="ORF">MONAX_5E000736</name>
</gene>